<dbReference type="InterPro" id="IPR036249">
    <property type="entry name" value="Thioredoxin-like_sf"/>
</dbReference>
<dbReference type="CDD" id="cd02972">
    <property type="entry name" value="DsbA_family"/>
    <property type="match status" value="1"/>
</dbReference>
<dbReference type="Gene3D" id="1.10.1200.90">
    <property type="entry name" value="DsbA-like domain"/>
    <property type="match status" value="1"/>
</dbReference>
<evidence type="ECO:0000313" key="2">
    <source>
        <dbReference type="EMBL" id="KMT61160.1"/>
    </source>
</evidence>
<dbReference type="Pfam" id="PF13462">
    <property type="entry name" value="Thioredoxin_4"/>
    <property type="match status" value="1"/>
</dbReference>
<proteinExistence type="predicted"/>
<dbReference type="SUPFAM" id="SSF52833">
    <property type="entry name" value="Thioredoxin-like"/>
    <property type="match status" value="1"/>
</dbReference>
<accession>A0A0J8GES8</accession>
<dbReference type="Proteomes" id="UP000052258">
    <property type="component" value="Unassembled WGS sequence"/>
</dbReference>
<comment type="caution">
    <text evidence="2">The sequence shown here is derived from an EMBL/GenBank/DDBJ whole genome shotgun (WGS) entry which is preliminary data.</text>
</comment>
<reference evidence="2 3" key="1">
    <citation type="journal article" date="2015" name="Genome Biol. Evol.">
        <title>Comparative Genomics of Listeria Sensu Lato: Genus-Wide Differences in Evolutionary Dynamics and the Progressive Gain of Complex, Potentially Pathogenicity-Related Traits through Lateral Gene Transfer.</title>
        <authorList>
            <person name="Chiara M."/>
            <person name="Caruso M."/>
            <person name="D'Erchia A.M."/>
            <person name="Manzari C."/>
            <person name="Fraccalvieri R."/>
            <person name="Goffredo E."/>
            <person name="Latorre L."/>
            <person name="Miccolupo A."/>
            <person name="Padalino I."/>
            <person name="Santagada G."/>
            <person name="Chiocco D."/>
            <person name="Pesole G."/>
            <person name="Horner D.S."/>
            <person name="Parisi A."/>
        </authorList>
    </citation>
    <scope>NUCLEOTIDE SEQUENCE [LARGE SCALE GENOMIC DNA]</scope>
    <source>
        <strain evidence="2 3">1991</strain>
    </source>
</reference>
<evidence type="ECO:0000259" key="1">
    <source>
        <dbReference type="Pfam" id="PF13462"/>
    </source>
</evidence>
<sequence length="177" mass="20428">MDISQIKANEVKPVEGIHIAESKNAKVKVMTFVNLRCPYCRKWHTESREVLNRFIEDGKIELIIKPFDKEKESLLPGNVAHRYLNYDTPFETLEVIDKIYATQDEWGHLPLNDVGAYMEKELNLKEQDNQHATEAIIKEANVANVVFVPTVIVGDHIFDEHITPEELEVLLNEEFAK</sequence>
<feature type="domain" description="Thioredoxin-like fold" evidence="1">
    <location>
        <begin position="22"/>
        <end position="172"/>
    </location>
</feature>
<gene>
    <name evidence="2" type="ORF">X560_0227</name>
</gene>
<dbReference type="Gene3D" id="3.40.30.10">
    <property type="entry name" value="Glutaredoxin"/>
    <property type="match status" value="1"/>
</dbReference>
<dbReference type="AlphaFoldDB" id="A0A0J8GES8"/>
<dbReference type="OrthoDB" id="117402at2"/>
<name>A0A0J8GES8_9LIST</name>
<evidence type="ECO:0000313" key="3">
    <source>
        <dbReference type="Proteomes" id="UP000052258"/>
    </source>
</evidence>
<dbReference type="InterPro" id="IPR012336">
    <property type="entry name" value="Thioredoxin-like_fold"/>
</dbReference>
<protein>
    <recommendedName>
        <fullName evidence="1">Thioredoxin-like fold domain-containing protein</fullName>
    </recommendedName>
</protein>
<keyword evidence="3" id="KW-1185">Reference proteome</keyword>
<dbReference type="EMBL" id="AZHO01000004">
    <property type="protein sequence ID" value="KMT61160.1"/>
    <property type="molecule type" value="Genomic_DNA"/>
</dbReference>
<organism evidence="2 3">
    <name type="scientific">Listeria fleischmannii 1991</name>
    <dbReference type="NCBI Taxonomy" id="1430899"/>
    <lineage>
        <taxon>Bacteria</taxon>
        <taxon>Bacillati</taxon>
        <taxon>Bacillota</taxon>
        <taxon>Bacilli</taxon>
        <taxon>Bacillales</taxon>
        <taxon>Listeriaceae</taxon>
        <taxon>Listeria</taxon>
    </lineage>
</organism>
<dbReference type="PATRIC" id="fig|1430899.3.peg.228"/>
<dbReference type="RefSeq" id="WP_007472773.1">
    <property type="nucleotide sequence ID" value="NZ_KQ130610.1"/>
</dbReference>